<keyword evidence="3" id="KW-1003">Cell membrane</keyword>
<feature type="transmembrane region" description="Helical" evidence="10">
    <location>
        <begin position="305"/>
        <end position="329"/>
    </location>
</feature>
<evidence type="ECO:0000259" key="11">
    <source>
        <dbReference type="Pfam" id="PF00999"/>
    </source>
</evidence>
<feature type="transmembrane region" description="Helical" evidence="10">
    <location>
        <begin position="114"/>
        <end position="133"/>
    </location>
</feature>
<reference evidence="12 13" key="1">
    <citation type="journal article" date="2015" name="Genome Announc.">
        <title>Expanding the biotechnology potential of lactobacilli through comparative genomics of 213 strains and associated genera.</title>
        <authorList>
            <person name="Sun Z."/>
            <person name="Harris H.M."/>
            <person name="McCann A."/>
            <person name="Guo C."/>
            <person name="Argimon S."/>
            <person name="Zhang W."/>
            <person name="Yang X."/>
            <person name="Jeffery I.B."/>
            <person name="Cooney J.C."/>
            <person name="Kagawa T.F."/>
            <person name="Liu W."/>
            <person name="Song Y."/>
            <person name="Salvetti E."/>
            <person name="Wrobel A."/>
            <person name="Rasinkangas P."/>
            <person name="Parkhill J."/>
            <person name="Rea M.C."/>
            <person name="O'Sullivan O."/>
            <person name="Ritari J."/>
            <person name="Douillard F.P."/>
            <person name="Paul Ross R."/>
            <person name="Yang R."/>
            <person name="Briner A.E."/>
            <person name="Felis G.E."/>
            <person name="de Vos W.M."/>
            <person name="Barrangou R."/>
            <person name="Klaenhammer T.R."/>
            <person name="Caufield P.W."/>
            <person name="Cui Y."/>
            <person name="Zhang H."/>
            <person name="O'Toole P.W."/>
        </authorList>
    </citation>
    <scope>NUCLEOTIDE SEQUENCE [LARGE SCALE GENOMIC DNA]</scope>
    <source>
        <strain evidence="12 13">DSM 20183</strain>
    </source>
</reference>
<protein>
    <submittedName>
        <fullName evidence="12">NhaP2 protein</fullName>
    </submittedName>
</protein>
<proteinExistence type="predicted"/>
<comment type="subcellular location">
    <subcellularLocation>
        <location evidence="1">Cell membrane</location>
        <topology evidence="1">Multi-pass membrane protein</topology>
    </subcellularLocation>
</comment>
<evidence type="ECO:0000256" key="8">
    <source>
        <dbReference type="ARBA" id="ARBA00023136"/>
    </source>
</evidence>
<evidence type="ECO:0000256" key="6">
    <source>
        <dbReference type="ARBA" id="ARBA00023053"/>
    </source>
</evidence>
<dbReference type="Gene3D" id="6.10.140.1330">
    <property type="match status" value="1"/>
</dbReference>
<feature type="transmembrane region" description="Helical" evidence="10">
    <location>
        <begin position="53"/>
        <end position="69"/>
    </location>
</feature>
<dbReference type="STRING" id="1423811.FC72_GL001294"/>
<feature type="transmembrane region" description="Helical" evidence="10">
    <location>
        <begin position="228"/>
        <end position="251"/>
    </location>
</feature>
<feature type="domain" description="Cation/H+ exchanger transmembrane" evidence="11">
    <location>
        <begin position="11"/>
        <end position="407"/>
    </location>
</feature>
<sequence length="668" mass="74639">METVFLVLLLIAAVVLANAIYARFNLIPVAFLQMAGGLILSFLPVYKNFELEPEIFLLVIISVLMFNDGQNTNIRKLMHQMGTTLSMSVVLAILTILVVGTITHQLIPQFSLPLALALGAIITPTDAVAVSSITSKVLVPKDAMNTLENESLFNDASGIVALNLAIATLLTGKFSIASGISSFLYVFFGGILLGLVLGYVIVAIRILLINMRVDTPSVIVPYTLLTPFIVYLLAEAVGVSGILAVVATGLIHGMQQDRLRLTTSRLQIVMNTTWSITSSILNGIVFVVLGASLPEVTAHLQDRNTSSVVILIGLGVLLYVVMTLMRFLWTQLGFAEIRAWSSHDKIMNSLVMALSGVHGTITLAMAFSLPYTLNGHAFTYRVDIIFVAAVVILTSLIVPTLVLPFMLPKKVPLITENELSKAKSEMVRSAVQMVQRNFNDSPECGEVIRILEGQRNFEGRPSKEKLDALFAKTYEIEQNVVENMLANGEINIQESNMYMRLAKQILIHNQKGFRKQVILMIKFGIVAKISLSKRARHRRREIRKVKRGYRGRTREQALQQNRQMWNRIKEIEVTPYKKVIDYLGEQMTDDNEVETGIVRRAYDQTHRRLSGTRAMEESQNEILVQAFQHEHNFIQSQVASNKYSREVGNEMYQQISTDQLVCFQTFSE</sequence>
<keyword evidence="5 10" id="KW-1133">Transmembrane helix</keyword>
<evidence type="ECO:0000256" key="3">
    <source>
        <dbReference type="ARBA" id="ARBA00022475"/>
    </source>
</evidence>
<keyword evidence="9" id="KW-0739">Sodium transport</keyword>
<keyword evidence="8 10" id="KW-0472">Membrane</keyword>
<evidence type="ECO:0000256" key="10">
    <source>
        <dbReference type="SAM" id="Phobius"/>
    </source>
</evidence>
<dbReference type="GO" id="GO:0098719">
    <property type="term" value="P:sodium ion import across plasma membrane"/>
    <property type="evidence" value="ECO:0007669"/>
    <property type="project" value="TreeGrafter"/>
</dbReference>
<evidence type="ECO:0000256" key="2">
    <source>
        <dbReference type="ARBA" id="ARBA00022448"/>
    </source>
</evidence>
<dbReference type="PANTHER" id="PTHR10110:SF86">
    <property type="entry name" value="SODIUM_HYDROGEN EXCHANGER 7"/>
    <property type="match status" value="1"/>
</dbReference>
<dbReference type="RefSeq" id="WP_057767346.1">
    <property type="nucleotide sequence ID" value="NZ_AZDG01000028.1"/>
</dbReference>
<dbReference type="GO" id="GO:0015385">
    <property type="term" value="F:sodium:proton antiporter activity"/>
    <property type="evidence" value="ECO:0007669"/>
    <property type="project" value="InterPro"/>
</dbReference>
<evidence type="ECO:0000256" key="9">
    <source>
        <dbReference type="ARBA" id="ARBA00023201"/>
    </source>
</evidence>
<feature type="transmembrane region" description="Helical" evidence="10">
    <location>
        <begin position="272"/>
        <end position="293"/>
    </location>
</feature>
<dbReference type="Proteomes" id="UP000050929">
    <property type="component" value="Unassembled WGS sequence"/>
</dbReference>
<organism evidence="12 13">
    <name type="scientific">Companilactobacillus tucceti DSM 20183</name>
    <dbReference type="NCBI Taxonomy" id="1423811"/>
    <lineage>
        <taxon>Bacteria</taxon>
        <taxon>Bacillati</taxon>
        <taxon>Bacillota</taxon>
        <taxon>Bacilli</taxon>
        <taxon>Lactobacillales</taxon>
        <taxon>Lactobacillaceae</taxon>
        <taxon>Companilactobacillus</taxon>
    </lineage>
</organism>
<dbReference type="InterPro" id="IPR006153">
    <property type="entry name" value="Cation/H_exchanger_TM"/>
</dbReference>
<dbReference type="GO" id="GO:0005886">
    <property type="term" value="C:plasma membrane"/>
    <property type="evidence" value="ECO:0007669"/>
    <property type="project" value="UniProtKB-SubCell"/>
</dbReference>
<evidence type="ECO:0000256" key="1">
    <source>
        <dbReference type="ARBA" id="ARBA00004651"/>
    </source>
</evidence>
<dbReference type="GO" id="GO:0015386">
    <property type="term" value="F:potassium:proton antiporter activity"/>
    <property type="evidence" value="ECO:0007669"/>
    <property type="project" value="TreeGrafter"/>
</dbReference>
<dbReference type="PANTHER" id="PTHR10110">
    <property type="entry name" value="SODIUM/HYDROGEN EXCHANGER"/>
    <property type="match status" value="1"/>
</dbReference>
<evidence type="ECO:0000313" key="13">
    <source>
        <dbReference type="Proteomes" id="UP000050929"/>
    </source>
</evidence>
<feature type="transmembrane region" description="Helical" evidence="10">
    <location>
        <begin position="350"/>
        <end position="372"/>
    </location>
</feature>
<evidence type="ECO:0000256" key="4">
    <source>
        <dbReference type="ARBA" id="ARBA00022692"/>
    </source>
</evidence>
<dbReference type="InterPro" id="IPR018422">
    <property type="entry name" value="Cation/H_exchanger_CPA1"/>
</dbReference>
<dbReference type="PATRIC" id="fig|1423811.3.peg.1318"/>
<keyword evidence="4 10" id="KW-0812">Transmembrane</keyword>
<feature type="transmembrane region" description="Helical" evidence="10">
    <location>
        <begin position="153"/>
        <end position="171"/>
    </location>
</feature>
<evidence type="ECO:0000256" key="5">
    <source>
        <dbReference type="ARBA" id="ARBA00022989"/>
    </source>
</evidence>
<dbReference type="Pfam" id="PF00999">
    <property type="entry name" value="Na_H_Exchanger"/>
    <property type="match status" value="1"/>
</dbReference>
<dbReference type="GO" id="GO:0051453">
    <property type="term" value="P:regulation of intracellular pH"/>
    <property type="evidence" value="ECO:0007669"/>
    <property type="project" value="TreeGrafter"/>
</dbReference>
<dbReference type="AlphaFoldDB" id="A0A0R1IWG4"/>
<feature type="transmembrane region" description="Helical" evidence="10">
    <location>
        <begin position="384"/>
        <end position="407"/>
    </location>
</feature>
<feature type="transmembrane region" description="Helical" evidence="10">
    <location>
        <begin position="81"/>
        <end position="102"/>
    </location>
</feature>
<dbReference type="OrthoDB" id="9809206at2"/>
<dbReference type="EMBL" id="AZDG01000028">
    <property type="protein sequence ID" value="KRK63597.1"/>
    <property type="molecule type" value="Genomic_DNA"/>
</dbReference>
<feature type="transmembrane region" description="Helical" evidence="10">
    <location>
        <begin position="183"/>
        <end position="208"/>
    </location>
</feature>
<keyword evidence="13" id="KW-1185">Reference proteome</keyword>
<evidence type="ECO:0000313" key="12">
    <source>
        <dbReference type="EMBL" id="KRK63597.1"/>
    </source>
</evidence>
<evidence type="ECO:0000256" key="7">
    <source>
        <dbReference type="ARBA" id="ARBA00023065"/>
    </source>
</evidence>
<gene>
    <name evidence="12" type="ORF">FC72_GL001294</name>
</gene>
<comment type="caution">
    <text evidence="12">The sequence shown here is derived from an EMBL/GenBank/DDBJ whole genome shotgun (WGS) entry which is preliminary data.</text>
</comment>
<keyword evidence="7" id="KW-0406">Ion transport</keyword>
<keyword evidence="2" id="KW-0813">Transport</keyword>
<keyword evidence="6" id="KW-0915">Sodium</keyword>
<accession>A0A0R1IWG4</accession>
<name>A0A0R1IWG4_9LACO</name>